<evidence type="ECO:0000313" key="3">
    <source>
        <dbReference type="EMBL" id="RVU55734.1"/>
    </source>
</evidence>
<comment type="caution">
    <text evidence="3">The sequence shown here is derived from an EMBL/GenBank/DDBJ whole genome shotgun (WGS) entry which is preliminary data.</text>
</comment>
<dbReference type="OrthoDB" id="1696956at2"/>
<gene>
    <name evidence="3" type="ORF">EF514_00535</name>
</gene>
<dbReference type="AlphaFoldDB" id="A0A437SAA3"/>
<dbReference type="InterPro" id="IPR016169">
    <property type="entry name" value="FAD-bd_PCMH_sub2"/>
</dbReference>
<evidence type="ECO:0000313" key="4">
    <source>
        <dbReference type="Proteomes" id="UP000288812"/>
    </source>
</evidence>
<reference evidence="3 4" key="1">
    <citation type="submission" date="2018-11" db="EMBL/GenBank/DDBJ databases">
        <title>Genome sequencing and assembly of Anaerosphaera sp. nov., GS7-6-2.</title>
        <authorList>
            <person name="Rettenmaier R."/>
            <person name="Liebl W."/>
            <person name="Zverlov V."/>
        </authorList>
    </citation>
    <scope>NUCLEOTIDE SEQUENCE [LARGE SCALE GENOMIC DNA]</scope>
    <source>
        <strain evidence="3 4">GS7-6-2</strain>
    </source>
</reference>
<dbReference type="Pfam" id="PF03471">
    <property type="entry name" value="CorC_HlyC"/>
    <property type="match status" value="1"/>
</dbReference>
<dbReference type="InterPro" id="IPR005170">
    <property type="entry name" value="Transptr-assoc_dom"/>
</dbReference>
<dbReference type="Proteomes" id="UP000288812">
    <property type="component" value="Unassembled WGS sequence"/>
</dbReference>
<feature type="transmembrane region" description="Helical" evidence="1">
    <location>
        <begin position="102"/>
        <end position="122"/>
    </location>
</feature>
<dbReference type="SUPFAM" id="SSF56176">
    <property type="entry name" value="FAD-binding/transporter-associated domain-like"/>
    <property type="match status" value="1"/>
</dbReference>
<evidence type="ECO:0000259" key="2">
    <source>
        <dbReference type="Pfam" id="PF03471"/>
    </source>
</evidence>
<feature type="transmembrane region" description="Helical" evidence="1">
    <location>
        <begin position="62"/>
        <end position="90"/>
    </location>
</feature>
<sequence>MKRKKFLLLLNRIVFAFEILISLALVVGILISVPDIVRYYINILQSNAEISSILFKNFLSHVLLLVIAMEFVLLMVAHNDSTIIHLILLVISRKMLVESERVSDLLIGVIAIAILFAVRKYLLVDSSDVKIAITRHRGLFTTGTHINDINHVYEFDIDDQGFETLGELVFHLFNSKGEEIELNGVVDDGRYYYEIKSVEKGNVKNIEVYNVK</sequence>
<keyword evidence="1" id="KW-0472">Membrane</keyword>
<accession>A0A437SAA3</accession>
<dbReference type="RefSeq" id="WP_127722739.1">
    <property type="nucleotide sequence ID" value="NZ_RLIH01000001.1"/>
</dbReference>
<keyword evidence="1" id="KW-0812">Transmembrane</keyword>
<evidence type="ECO:0000256" key="1">
    <source>
        <dbReference type="SAM" id="Phobius"/>
    </source>
</evidence>
<keyword evidence="4" id="KW-1185">Reference proteome</keyword>
<proteinExistence type="predicted"/>
<dbReference type="Gene3D" id="3.30.465.10">
    <property type="match status" value="1"/>
</dbReference>
<feature type="domain" description="Transporter-associated" evidence="2">
    <location>
        <begin position="142"/>
        <end position="209"/>
    </location>
</feature>
<dbReference type="GO" id="GO:0050660">
    <property type="term" value="F:flavin adenine dinucleotide binding"/>
    <property type="evidence" value="ECO:0007669"/>
    <property type="project" value="InterPro"/>
</dbReference>
<keyword evidence="1" id="KW-1133">Transmembrane helix</keyword>
<organism evidence="3 4">
    <name type="scientific">Anaerosphaera multitolerans</name>
    <dbReference type="NCBI Taxonomy" id="2487351"/>
    <lineage>
        <taxon>Bacteria</taxon>
        <taxon>Bacillati</taxon>
        <taxon>Bacillota</taxon>
        <taxon>Tissierellia</taxon>
        <taxon>Tissierellales</taxon>
        <taxon>Peptoniphilaceae</taxon>
        <taxon>Anaerosphaera</taxon>
    </lineage>
</organism>
<feature type="transmembrane region" description="Helical" evidence="1">
    <location>
        <begin position="12"/>
        <end position="33"/>
    </location>
</feature>
<protein>
    <recommendedName>
        <fullName evidence="2">Transporter-associated domain-containing protein</fullName>
    </recommendedName>
</protein>
<dbReference type="InterPro" id="IPR036318">
    <property type="entry name" value="FAD-bd_PCMH-like_sf"/>
</dbReference>
<name>A0A437SAA3_9FIRM</name>
<dbReference type="EMBL" id="RLIH01000001">
    <property type="protein sequence ID" value="RVU55734.1"/>
    <property type="molecule type" value="Genomic_DNA"/>
</dbReference>